<name>A0A147IZ55_9SPHN</name>
<evidence type="ECO:0000256" key="2">
    <source>
        <dbReference type="ARBA" id="ARBA00022559"/>
    </source>
</evidence>
<comment type="similarity">
    <text evidence="1 5">Belongs to the glutathione peroxidase family.</text>
</comment>
<evidence type="ECO:0000256" key="5">
    <source>
        <dbReference type="RuleBase" id="RU000499"/>
    </source>
</evidence>
<keyword evidence="2 5" id="KW-0575">Peroxidase</keyword>
<dbReference type="SUPFAM" id="SSF52833">
    <property type="entry name" value="Thioredoxin-like"/>
    <property type="match status" value="1"/>
</dbReference>
<dbReference type="PANTHER" id="PTHR11592:SF78">
    <property type="entry name" value="GLUTATHIONE PEROXIDASE"/>
    <property type="match status" value="1"/>
</dbReference>
<dbReference type="Proteomes" id="UP000073923">
    <property type="component" value="Unassembled WGS sequence"/>
</dbReference>
<dbReference type="PROSITE" id="PS51352">
    <property type="entry name" value="THIOREDOXIN_2"/>
    <property type="match status" value="1"/>
</dbReference>
<dbReference type="CDD" id="cd00340">
    <property type="entry name" value="GSH_Peroxidase"/>
    <property type="match status" value="1"/>
</dbReference>
<dbReference type="PROSITE" id="PS51355">
    <property type="entry name" value="GLUTATHIONE_PEROXID_3"/>
    <property type="match status" value="1"/>
</dbReference>
<dbReference type="RefSeq" id="WP_058744052.1">
    <property type="nucleotide sequence ID" value="NZ_LDTF01000007.1"/>
</dbReference>
<dbReference type="GO" id="GO:0034599">
    <property type="term" value="P:cellular response to oxidative stress"/>
    <property type="evidence" value="ECO:0007669"/>
    <property type="project" value="TreeGrafter"/>
</dbReference>
<dbReference type="FunFam" id="3.40.30.10:FF:000010">
    <property type="entry name" value="Glutathione peroxidase"/>
    <property type="match status" value="1"/>
</dbReference>
<evidence type="ECO:0000313" key="8">
    <source>
        <dbReference type="Proteomes" id="UP000073923"/>
    </source>
</evidence>
<protein>
    <recommendedName>
        <fullName evidence="5">Glutathione peroxidase</fullName>
    </recommendedName>
</protein>
<dbReference type="InterPro" id="IPR029759">
    <property type="entry name" value="GPX_AS"/>
</dbReference>
<dbReference type="InterPro" id="IPR000889">
    <property type="entry name" value="Glutathione_peroxidase"/>
</dbReference>
<reference evidence="7 8" key="1">
    <citation type="journal article" date="2016" name="Front. Microbiol.">
        <title>Genomic Resource of Rice Seed Associated Bacteria.</title>
        <authorList>
            <person name="Midha S."/>
            <person name="Bansal K."/>
            <person name="Sharma S."/>
            <person name="Kumar N."/>
            <person name="Patil P.P."/>
            <person name="Chaudhry V."/>
            <person name="Patil P.B."/>
        </authorList>
    </citation>
    <scope>NUCLEOTIDE SEQUENCE [LARGE SCALE GENOMIC DNA]</scope>
    <source>
        <strain evidence="7 8">NS355</strain>
    </source>
</reference>
<dbReference type="AlphaFoldDB" id="A0A147IZ55"/>
<evidence type="ECO:0000256" key="4">
    <source>
        <dbReference type="PIRSR" id="PIRSR000303-1"/>
    </source>
</evidence>
<accession>A0A147IZ55</accession>
<evidence type="ECO:0000313" key="7">
    <source>
        <dbReference type="EMBL" id="KTW00918.1"/>
    </source>
</evidence>
<dbReference type="OrthoDB" id="9785502at2"/>
<gene>
    <name evidence="7" type="ORF">NS355_01570</name>
</gene>
<evidence type="ECO:0000256" key="1">
    <source>
        <dbReference type="ARBA" id="ARBA00006926"/>
    </source>
</evidence>
<dbReference type="PROSITE" id="PS00763">
    <property type="entry name" value="GLUTATHIONE_PEROXID_2"/>
    <property type="match status" value="1"/>
</dbReference>
<comment type="caution">
    <text evidence="7">The sequence shown here is derived from an EMBL/GenBank/DDBJ whole genome shotgun (WGS) entry which is preliminary data.</text>
</comment>
<proteinExistence type="inferred from homology"/>
<dbReference type="InterPro" id="IPR036249">
    <property type="entry name" value="Thioredoxin-like_sf"/>
</dbReference>
<sequence>MSGIADFTVRAADGSRVDMAGYAGRVLLIVNTASKCGFTPQYEGLEALHRRFEDQGLTVLGFPCNQFGAQEPGDAAEIANFCSLTYDVTFPVMAKIDVNGDDADPLFQWLKGQAPGVLGTKAIKWNFTKFLIDRDGQVVGRHAPTTKPEELVEAIERLLD</sequence>
<dbReference type="InterPro" id="IPR013766">
    <property type="entry name" value="Thioredoxin_domain"/>
</dbReference>
<dbReference type="PROSITE" id="PS00460">
    <property type="entry name" value="GLUTATHIONE_PEROXID_1"/>
    <property type="match status" value="1"/>
</dbReference>
<dbReference type="PANTHER" id="PTHR11592">
    <property type="entry name" value="GLUTATHIONE PEROXIDASE"/>
    <property type="match status" value="1"/>
</dbReference>
<dbReference type="Pfam" id="PF00255">
    <property type="entry name" value="GSHPx"/>
    <property type="match status" value="1"/>
</dbReference>
<keyword evidence="3 5" id="KW-0560">Oxidoreductase</keyword>
<organism evidence="7 8">
    <name type="scientific">Sphingomonas yabuuchiae</name>
    <dbReference type="NCBI Taxonomy" id="172044"/>
    <lineage>
        <taxon>Bacteria</taxon>
        <taxon>Pseudomonadati</taxon>
        <taxon>Pseudomonadota</taxon>
        <taxon>Alphaproteobacteria</taxon>
        <taxon>Sphingomonadales</taxon>
        <taxon>Sphingomonadaceae</taxon>
        <taxon>Sphingomonas</taxon>
    </lineage>
</organism>
<dbReference type="EMBL" id="LDTF01000007">
    <property type="protein sequence ID" value="KTW00918.1"/>
    <property type="molecule type" value="Genomic_DNA"/>
</dbReference>
<dbReference type="GO" id="GO:0004601">
    <property type="term" value="F:peroxidase activity"/>
    <property type="evidence" value="ECO:0007669"/>
    <property type="project" value="UniProtKB-KW"/>
</dbReference>
<dbReference type="Gene3D" id="3.40.30.10">
    <property type="entry name" value="Glutaredoxin"/>
    <property type="match status" value="1"/>
</dbReference>
<dbReference type="InterPro" id="IPR029760">
    <property type="entry name" value="GPX_CS"/>
</dbReference>
<evidence type="ECO:0000259" key="6">
    <source>
        <dbReference type="PROSITE" id="PS51352"/>
    </source>
</evidence>
<feature type="active site" evidence="4">
    <location>
        <position position="36"/>
    </location>
</feature>
<dbReference type="PRINTS" id="PR01011">
    <property type="entry name" value="GLUTPROXDASE"/>
</dbReference>
<dbReference type="PATRIC" id="fig|172044.3.peg.2571"/>
<dbReference type="PIRSF" id="PIRSF000303">
    <property type="entry name" value="Glutathion_perox"/>
    <property type="match status" value="1"/>
</dbReference>
<feature type="domain" description="Thioredoxin" evidence="6">
    <location>
        <begin position="1"/>
        <end position="160"/>
    </location>
</feature>
<evidence type="ECO:0000256" key="3">
    <source>
        <dbReference type="ARBA" id="ARBA00023002"/>
    </source>
</evidence>